<gene>
    <name evidence="3" type="ORF">Back11_51870</name>
</gene>
<evidence type="ECO:0000256" key="2">
    <source>
        <dbReference type="SAM" id="Phobius"/>
    </source>
</evidence>
<evidence type="ECO:0000313" key="4">
    <source>
        <dbReference type="Proteomes" id="UP000275368"/>
    </source>
</evidence>
<dbReference type="OrthoDB" id="71172at2"/>
<keyword evidence="4" id="KW-1185">Reference proteome</keyword>
<feature type="region of interest" description="Disordered" evidence="1">
    <location>
        <begin position="318"/>
        <end position="356"/>
    </location>
</feature>
<feature type="compositionally biased region" description="Low complexity" evidence="1">
    <location>
        <begin position="318"/>
        <end position="330"/>
    </location>
</feature>
<name>A0A3G9IZW3_9BACL</name>
<feature type="transmembrane region" description="Helical" evidence="2">
    <location>
        <begin position="6"/>
        <end position="25"/>
    </location>
</feature>
<dbReference type="EMBL" id="AP019308">
    <property type="protein sequence ID" value="BBH23842.1"/>
    <property type="molecule type" value="Genomic_DNA"/>
</dbReference>
<keyword evidence="2" id="KW-1133">Transmembrane helix</keyword>
<feature type="region of interest" description="Disordered" evidence="1">
    <location>
        <begin position="29"/>
        <end position="50"/>
    </location>
</feature>
<sequence>MGSSIFGLFFVIVIIVIVVGIILQLSKSGSRFGSPQRGPRRRISLPNRKPPEFLGVPKQHPARAVSERLEAVLTVDFEERIKDRVLKINPAMREGEWQWQWFELKRYFLMCAILRGVPMYSVKVDVVWHEMLMFTREYEQFCKQLCGGLIHHAPHAADAKPDPGERAWFDWVYGELFESTPVSGQLWGSFYRVPLQEERIRDLDGLSREQLKDQLFNHKAAELFPDIHAAAAYLIDRGKRLATEARRGDRRSSTDDSAYQSQWQDASMMTGLLSGAFFFSSLHDSGDFNRQMDDAQTKEQREHNSSCGSSSYVCSSDNNGGHNCSSSSCSSGGGDGGSSCGGSSCGGGGCGGGGGD</sequence>
<proteinExistence type="predicted"/>
<keyword evidence="2" id="KW-0472">Membrane</keyword>
<evidence type="ECO:0000313" key="3">
    <source>
        <dbReference type="EMBL" id="BBH23842.1"/>
    </source>
</evidence>
<dbReference type="KEGG" id="pbk:Back11_51870"/>
<dbReference type="AlphaFoldDB" id="A0A3G9IZW3"/>
<keyword evidence="2" id="KW-0812">Transmembrane</keyword>
<evidence type="ECO:0000256" key="1">
    <source>
        <dbReference type="SAM" id="MobiDB-lite"/>
    </source>
</evidence>
<reference evidence="3 4" key="1">
    <citation type="submission" date="2018-11" db="EMBL/GenBank/DDBJ databases">
        <title>Complete genome sequence of Paenibacillus baekrokdamisoli strain KCTC 33723.</title>
        <authorList>
            <person name="Kang S.W."/>
            <person name="Lee K.C."/>
            <person name="Kim K.K."/>
            <person name="Kim J.S."/>
            <person name="Kim D.S."/>
            <person name="Ko S.H."/>
            <person name="Yang S.H."/>
            <person name="Lee J.S."/>
        </authorList>
    </citation>
    <scope>NUCLEOTIDE SEQUENCE [LARGE SCALE GENOMIC DNA]</scope>
    <source>
        <strain evidence="3 4">KCTC 33723</strain>
    </source>
</reference>
<feature type="compositionally biased region" description="Gly residues" evidence="1">
    <location>
        <begin position="331"/>
        <end position="356"/>
    </location>
</feature>
<dbReference type="RefSeq" id="WP_125663621.1">
    <property type="nucleotide sequence ID" value="NZ_AP019308.1"/>
</dbReference>
<accession>A0A3G9IZW3</accession>
<dbReference type="Proteomes" id="UP000275368">
    <property type="component" value="Chromosome"/>
</dbReference>
<organism evidence="3 4">
    <name type="scientific">Paenibacillus baekrokdamisoli</name>
    <dbReference type="NCBI Taxonomy" id="1712516"/>
    <lineage>
        <taxon>Bacteria</taxon>
        <taxon>Bacillati</taxon>
        <taxon>Bacillota</taxon>
        <taxon>Bacilli</taxon>
        <taxon>Bacillales</taxon>
        <taxon>Paenibacillaceae</taxon>
        <taxon>Paenibacillus</taxon>
    </lineage>
</organism>
<protein>
    <submittedName>
        <fullName evidence="3">Uncharacterized protein</fullName>
    </submittedName>
</protein>